<dbReference type="EMBL" id="OV725081">
    <property type="protein sequence ID" value="CAH1403099.1"/>
    <property type="molecule type" value="Genomic_DNA"/>
</dbReference>
<dbReference type="CDD" id="cd05233">
    <property type="entry name" value="SDR_c"/>
    <property type="match status" value="1"/>
</dbReference>
<dbReference type="GO" id="GO:0016491">
    <property type="term" value="F:oxidoreductase activity"/>
    <property type="evidence" value="ECO:0007669"/>
    <property type="project" value="UniProtKB-KW"/>
</dbReference>
<name>A0A9P0HJX6_NEZVI</name>
<accession>A0A9P0HJX6</accession>
<organism evidence="3 4">
    <name type="scientific">Nezara viridula</name>
    <name type="common">Southern green stink bug</name>
    <name type="synonym">Cimex viridulus</name>
    <dbReference type="NCBI Taxonomy" id="85310"/>
    <lineage>
        <taxon>Eukaryota</taxon>
        <taxon>Metazoa</taxon>
        <taxon>Ecdysozoa</taxon>
        <taxon>Arthropoda</taxon>
        <taxon>Hexapoda</taxon>
        <taxon>Insecta</taxon>
        <taxon>Pterygota</taxon>
        <taxon>Neoptera</taxon>
        <taxon>Paraneoptera</taxon>
        <taxon>Hemiptera</taxon>
        <taxon>Heteroptera</taxon>
        <taxon>Panheteroptera</taxon>
        <taxon>Pentatomomorpha</taxon>
        <taxon>Pentatomoidea</taxon>
        <taxon>Pentatomidae</taxon>
        <taxon>Pentatominae</taxon>
        <taxon>Nezara</taxon>
    </lineage>
</organism>
<dbReference type="AlphaFoldDB" id="A0A9P0HJX6"/>
<dbReference type="PANTHER" id="PTHR43115">
    <property type="entry name" value="DEHYDROGENASE/REDUCTASE SDR FAMILY MEMBER 11"/>
    <property type="match status" value="1"/>
</dbReference>
<evidence type="ECO:0000256" key="2">
    <source>
        <dbReference type="ARBA" id="ARBA00023002"/>
    </source>
</evidence>
<keyword evidence="4" id="KW-1185">Reference proteome</keyword>
<proteinExistence type="inferred from homology"/>
<evidence type="ECO:0000256" key="1">
    <source>
        <dbReference type="ARBA" id="ARBA00006484"/>
    </source>
</evidence>
<dbReference type="SUPFAM" id="SSF51735">
    <property type="entry name" value="NAD(P)-binding Rossmann-fold domains"/>
    <property type="match status" value="1"/>
</dbReference>
<keyword evidence="2" id="KW-0560">Oxidoreductase</keyword>
<evidence type="ECO:0000313" key="4">
    <source>
        <dbReference type="Proteomes" id="UP001152798"/>
    </source>
</evidence>
<dbReference type="OrthoDB" id="1933717at2759"/>
<dbReference type="PRINTS" id="PR00081">
    <property type="entry name" value="GDHRDH"/>
</dbReference>
<dbReference type="InterPro" id="IPR002347">
    <property type="entry name" value="SDR_fam"/>
</dbReference>
<dbReference type="InterPro" id="IPR036291">
    <property type="entry name" value="NAD(P)-bd_dom_sf"/>
</dbReference>
<evidence type="ECO:0000313" key="3">
    <source>
        <dbReference type="EMBL" id="CAH1403099.1"/>
    </source>
</evidence>
<gene>
    <name evidence="3" type="ORF">NEZAVI_LOCUS11764</name>
</gene>
<comment type="similarity">
    <text evidence="1">Belongs to the short-chain dehydrogenases/reductases (SDR) family.</text>
</comment>
<dbReference type="Pfam" id="PF00106">
    <property type="entry name" value="adh_short"/>
    <property type="match status" value="1"/>
</dbReference>
<protein>
    <recommendedName>
        <fullName evidence="5">SDR family NAD(P)-dependent oxidoreductase</fullName>
    </recommendedName>
</protein>
<reference evidence="3" key="1">
    <citation type="submission" date="2022-01" db="EMBL/GenBank/DDBJ databases">
        <authorList>
            <person name="King R."/>
        </authorList>
    </citation>
    <scope>NUCLEOTIDE SEQUENCE</scope>
</reference>
<sequence>MPDRHSFLLAWSAPLFSPYPKCHKHAGACQNKRFIYRPSLEMELKDHIAMVTGANSGIGLQVTEHLLGLGMTVIALDKNINNLKGLNERLHSLEVDLTNDIDVTRSFQWSEENLGGIDILVNNAGIGGVTSLLERKPRTG</sequence>
<dbReference type="Proteomes" id="UP001152798">
    <property type="component" value="Chromosome 5"/>
</dbReference>
<evidence type="ECO:0008006" key="5">
    <source>
        <dbReference type="Google" id="ProtNLM"/>
    </source>
</evidence>
<dbReference type="Gene3D" id="3.40.50.720">
    <property type="entry name" value="NAD(P)-binding Rossmann-like Domain"/>
    <property type="match status" value="1"/>
</dbReference>
<dbReference type="PANTHER" id="PTHR43115:SF4">
    <property type="entry name" value="DEHYDROGENASE_REDUCTASE SDR FAMILY MEMBER 11"/>
    <property type="match status" value="1"/>
</dbReference>